<sequence>MLKRLLIAACTLLFAGSLLAATPAAKPHVLIATSLGEIEVELDPAKAPISVKNFLEYVDSGYYDGTLFHRVIPGFMVQTGGFSAGMQEKKTRAPIKNEADNGLLNERGTLAMARTGVVDSATSQFFINLTDNDFLNHGARDFGYAVFGKVVRGMGVVDQIAKVPTTRRNGFADVPSDDVVILSAKRL</sequence>
<evidence type="ECO:0000256" key="2">
    <source>
        <dbReference type="ARBA" id="ARBA00023110"/>
    </source>
</evidence>
<gene>
    <name evidence="6" type="primary">ppiA</name>
    <name evidence="9" type="ORF">ALP65_02869</name>
    <name evidence="8" type="ORF">CAZ10_22565</name>
    <name evidence="7" type="ORF">GUL26_04020</name>
    <name evidence="6" type="ORF">PAERUG_P19_London_7_VIM_2_05_10_05395</name>
</gene>
<dbReference type="CDD" id="cd01920">
    <property type="entry name" value="cyclophilin_EcCYP_like"/>
    <property type="match status" value="1"/>
</dbReference>
<evidence type="ECO:0000256" key="3">
    <source>
        <dbReference type="ARBA" id="ARBA00023235"/>
    </source>
</evidence>
<comment type="caution">
    <text evidence="6">The sequence shown here is derived from an EMBL/GenBank/DDBJ whole genome shotgun (WGS) entry which is preliminary data.</text>
</comment>
<dbReference type="AlphaFoldDB" id="A0A071KXI6"/>
<dbReference type="InterPro" id="IPR020892">
    <property type="entry name" value="Cyclophilin-type_PPIase_CS"/>
</dbReference>
<feature type="chain" id="PRO_5015017633" description="Peptidyl-prolyl cis-trans isomerase" evidence="4">
    <location>
        <begin position="21"/>
        <end position="187"/>
    </location>
</feature>
<evidence type="ECO:0000313" key="9">
    <source>
        <dbReference type="EMBL" id="RMS60489.1"/>
    </source>
</evidence>
<evidence type="ECO:0000256" key="1">
    <source>
        <dbReference type="ARBA" id="ARBA00007365"/>
    </source>
</evidence>
<comment type="function">
    <text evidence="4">PPIases accelerate the folding of proteins. It catalyzes the cis-trans isomerization of proline imidic peptide bonds in oligopeptides.</text>
</comment>
<dbReference type="PROSITE" id="PS50072">
    <property type="entry name" value="CSA_PPIASE_2"/>
    <property type="match status" value="1"/>
</dbReference>
<dbReference type="InterPro" id="IPR029000">
    <property type="entry name" value="Cyclophilin-like_dom_sf"/>
</dbReference>
<organism evidence="6 10">
    <name type="scientific">Pseudomonas aeruginosa</name>
    <dbReference type="NCBI Taxonomy" id="287"/>
    <lineage>
        <taxon>Bacteria</taxon>
        <taxon>Pseudomonadati</taxon>
        <taxon>Pseudomonadota</taxon>
        <taxon>Gammaproteobacteria</taxon>
        <taxon>Pseudomonadales</taxon>
        <taxon>Pseudomonadaceae</taxon>
        <taxon>Pseudomonas</taxon>
    </lineage>
</organism>
<dbReference type="SMR" id="A0A071KXI6"/>
<dbReference type="eggNOG" id="COG0652">
    <property type="taxonomic scope" value="Bacteria"/>
</dbReference>
<keyword evidence="2 4" id="KW-0697">Rotamase</keyword>
<dbReference type="SUPFAM" id="SSF50891">
    <property type="entry name" value="Cyclophilin-like"/>
    <property type="match status" value="1"/>
</dbReference>
<dbReference type="PROSITE" id="PS00170">
    <property type="entry name" value="CSA_PPIASE_1"/>
    <property type="match status" value="1"/>
</dbReference>
<evidence type="ECO:0000313" key="7">
    <source>
        <dbReference type="EMBL" id="MZZ11407.1"/>
    </source>
</evidence>
<feature type="domain" description="PPIase cyclophilin-type" evidence="5">
    <location>
        <begin position="33"/>
        <end position="186"/>
    </location>
</feature>
<protein>
    <recommendedName>
        <fullName evidence="4">Peptidyl-prolyl cis-trans isomerase</fullName>
        <shortName evidence="4">PPIase</shortName>
        <ecNumber evidence="4">5.2.1.8</ecNumber>
    </recommendedName>
</protein>
<evidence type="ECO:0000313" key="11">
    <source>
        <dbReference type="Proteomes" id="UP000194857"/>
    </source>
</evidence>
<feature type="signal peptide" evidence="4">
    <location>
        <begin position="1"/>
        <end position="20"/>
    </location>
</feature>
<dbReference type="PANTHER" id="PTHR43246">
    <property type="entry name" value="PEPTIDYL-PROLYL CIS-TRANS ISOMERASE CYP38, CHLOROPLASTIC"/>
    <property type="match status" value="1"/>
</dbReference>
<comment type="similarity">
    <text evidence="1 4">Belongs to the cyclophilin-type PPIase family.</text>
</comment>
<accession>A0A071KXI6</accession>
<dbReference type="Proteomes" id="UP000194857">
    <property type="component" value="Unassembled WGS sequence"/>
</dbReference>
<name>A0A071KXI6_PSEAI</name>
<evidence type="ECO:0000256" key="4">
    <source>
        <dbReference type="RuleBase" id="RU363019"/>
    </source>
</evidence>
<proteinExistence type="inferred from homology"/>
<reference evidence="9 12" key="4">
    <citation type="submission" date="2018-08" db="EMBL/GenBank/DDBJ databases">
        <title>Recombination of ecologically and evolutionarily significant loci maintains genetic cohesion in the Pseudomonas syringae species complex.</title>
        <authorList>
            <person name="Dillon M."/>
            <person name="Thakur S."/>
            <person name="Almeida R.N.D."/>
            <person name="Weir B.S."/>
            <person name="Guttman D.S."/>
        </authorList>
    </citation>
    <scope>NUCLEOTIDE SEQUENCE [LARGE SCALE GENOMIC DNA]</scope>
    <source>
        <strain evidence="9 12">ICMP 7846</strain>
    </source>
</reference>
<dbReference type="Proteomes" id="UP000644192">
    <property type="component" value="Unassembled WGS sequence"/>
</dbReference>
<dbReference type="EMBL" id="CVVU01000239">
    <property type="protein sequence ID" value="CRP73694.1"/>
    <property type="molecule type" value="Genomic_DNA"/>
</dbReference>
<dbReference type="Pfam" id="PF00160">
    <property type="entry name" value="Pro_isomerase"/>
    <property type="match status" value="1"/>
</dbReference>
<evidence type="ECO:0000313" key="6">
    <source>
        <dbReference type="EMBL" id="CRP73694.1"/>
    </source>
</evidence>
<dbReference type="Proteomes" id="UP000270834">
    <property type="component" value="Unassembled WGS sequence"/>
</dbReference>
<dbReference type="RefSeq" id="WP_003114812.1">
    <property type="nucleotide sequence ID" value="NZ_AP014839.1"/>
</dbReference>
<reference evidence="6" key="2">
    <citation type="submission" date="2015-06" db="EMBL/GenBank/DDBJ databases">
        <authorList>
            <person name="Radhakrishnan R."/>
            <person name="Underwood A."/>
            <person name="Al-Shahib A."/>
        </authorList>
    </citation>
    <scope>NUCLEOTIDE SEQUENCE</scope>
    <source>
        <strain evidence="6">P19_London_7_VIM_2_05_10</strain>
    </source>
</reference>
<reference evidence="8 11" key="3">
    <citation type="submission" date="2017-05" db="EMBL/GenBank/DDBJ databases">
        <authorList>
            <person name="Song R."/>
            <person name="Chenine A.L."/>
            <person name="Ruprecht R.M."/>
        </authorList>
    </citation>
    <scope>NUCLEOTIDE SEQUENCE [LARGE SCALE GENOMIC DNA]</scope>
    <source>
        <strain evidence="8 11">S567_C10_BS</strain>
    </source>
</reference>
<dbReference type="GO" id="GO:0006457">
    <property type="term" value="P:protein folding"/>
    <property type="evidence" value="ECO:0007669"/>
    <property type="project" value="InterPro"/>
</dbReference>
<dbReference type="GO" id="GO:0003755">
    <property type="term" value="F:peptidyl-prolyl cis-trans isomerase activity"/>
    <property type="evidence" value="ECO:0007669"/>
    <property type="project" value="UniProtKB-UniRule"/>
</dbReference>
<evidence type="ECO:0000313" key="10">
    <source>
        <dbReference type="Proteomes" id="UP000045039"/>
    </source>
</evidence>
<dbReference type="InterPro" id="IPR002130">
    <property type="entry name" value="Cyclophilin-type_PPIase_dom"/>
</dbReference>
<keyword evidence="4" id="KW-0732">Signal</keyword>
<dbReference type="EMBL" id="NFFZ01000012">
    <property type="protein sequence ID" value="OTI58992.1"/>
    <property type="molecule type" value="Genomic_DNA"/>
</dbReference>
<reference evidence="7" key="5">
    <citation type="submission" date="2020-01" db="EMBL/GenBank/DDBJ databases">
        <title>Bacteria Cultured from War Wounds Associated with the Conflict in Eastern Ukraine.</title>
        <authorList>
            <person name="Snesrud E."/>
            <person name="Galac M.R."/>
            <person name="Mc Gann P."/>
            <person name="Valentine K."/>
            <person name="Viacheslav K."/>
        </authorList>
    </citation>
    <scope>NUCLEOTIDE SEQUENCE</scope>
    <source>
        <strain evidence="7">VNMU148</strain>
    </source>
</reference>
<keyword evidence="3 4" id="KW-0413">Isomerase</keyword>
<dbReference type="EMBL" id="WXZT01000001">
    <property type="protein sequence ID" value="MZZ11407.1"/>
    <property type="molecule type" value="Genomic_DNA"/>
</dbReference>
<evidence type="ECO:0000313" key="8">
    <source>
        <dbReference type="EMBL" id="OTI58992.1"/>
    </source>
</evidence>
<dbReference type="Gene3D" id="2.40.100.10">
    <property type="entry name" value="Cyclophilin-like"/>
    <property type="match status" value="1"/>
</dbReference>
<dbReference type="InterPro" id="IPR044665">
    <property type="entry name" value="E_coli_cyclophilin_A-like"/>
</dbReference>
<dbReference type="EMBL" id="RBSQ01000327">
    <property type="protein sequence ID" value="RMS60489.1"/>
    <property type="molecule type" value="Genomic_DNA"/>
</dbReference>
<accession>A0A1S1C5G0</accession>
<dbReference type="PRINTS" id="PR00153">
    <property type="entry name" value="CSAPPISMRASE"/>
</dbReference>
<evidence type="ECO:0000313" key="12">
    <source>
        <dbReference type="Proteomes" id="UP000270834"/>
    </source>
</evidence>
<comment type="catalytic activity">
    <reaction evidence="4">
        <text>[protein]-peptidylproline (omega=180) = [protein]-peptidylproline (omega=0)</text>
        <dbReference type="Rhea" id="RHEA:16237"/>
        <dbReference type="Rhea" id="RHEA-COMP:10747"/>
        <dbReference type="Rhea" id="RHEA-COMP:10748"/>
        <dbReference type="ChEBI" id="CHEBI:83833"/>
        <dbReference type="ChEBI" id="CHEBI:83834"/>
        <dbReference type="EC" id="5.2.1.8"/>
    </reaction>
</comment>
<reference evidence="10" key="1">
    <citation type="submission" date="2015-06" db="EMBL/GenBank/DDBJ databases">
        <authorList>
            <person name="Radhakrishnan Rajesh"/>
            <person name="Underwood Anthony"/>
            <person name="Al-Shahib Ali"/>
        </authorList>
    </citation>
    <scope>NUCLEOTIDE SEQUENCE [LARGE SCALE GENOMIC DNA]</scope>
    <source>
        <strain evidence="10">P19_London_7_VIM_2_05_10</strain>
    </source>
</reference>
<dbReference type="EC" id="5.2.1.8" evidence="4"/>
<evidence type="ECO:0000259" key="5">
    <source>
        <dbReference type="PROSITE" id="PS50072"/>
    </source>
</evidence>
<dbReference type="GeneID" id="77220252"/>
<dbReference type="OMA" id="SVWGQVI"/>
<dbReference type="Proteomes" id="UP000045039">
    <property type="component" value="Unassembled WGS sequence"/>
</dbReference>